<dbReference type="InterPro" id="IPR018357">
    <property type="entry name" value="Hexapep_transf_CS"/>
</dbReference>
<evidence type="ECO:0008006" key="7">
    <source>
        <dbReference type="Google" id="ProtNLM"/>
    </source>
</evidence>
<proteinExistence type="inferred from homology"/>
<evidence type="ECO:0000256" key="3">
    <source>
        <dbReference type="ARBA" id="ARBA00022737"/>
    </source>
</evidence>
<dbReference type="InterPro" id="IPR001451">
    <property type="entry name" value="Hexapep"/>
</dbReference>
<dbReference type="Pfam" id="PF14602">
    <property type="entry name" value="Hexapep_2"/>
    <property type="match status" value="1"/>
</dbReference>
<comment type="similarity">
    <text evidence="1">Belongs to the transferase hexapeptide repeat family.</text>
</comment>
<dbReference type="Pfam" id="PF00132">
    <property type="entry name" value="Hexapep"/>
    <property type="match status" value="1"/>
</dbReference>
<dbReference type="GO" id="GO:0016746">
    <property type="term" value="F:acyltransferase activity"/>
    <property type="evidence" value="ECO:0007669"/>
    <property type="project" value="UniProtKB-KW"/>
</dbReference>
<dbReference type="Gene3D" id="2.160.10.10">
    <property type="entry name" value="Hexapeptide repeat proteins"/>
    <property type="match status" value="2"/>
</dbReference>
<dbReference type="AlphaFoldDB" id="A0A514E9E7"/>
<keyword evidence="6" id="KW-1185">Reference proteome</keyword>
<reference evidence="5 6" key="1">
    <citation type="submission" date="2019-03" db="EMBL/GenBank/DDBJ databases">
        <title>Tal1 in Xanthomonas translucens pv. cerealis Contributes to Virulence in Bacterial Leaf Streak of Wheat.</title>
        <authorList>
            <person name="Shah S.M.A."/>
            <person name="Haq F."/>
            <person name="Ma W."/>
            <person name="Xu X."/>
            <person name="Wang S."/>
            <person name="Xu Z."/>
            <person name="Zou L."/>
            <person name="Zhu B."/>
            <person name="Chen G."/>
        </authorList>
    </citation>
    <scope>NUCLEOTIDE SEQUENCE [LARGE SCALE GENOMIC DNA]</scope>
    <source>
        <strain evidence="5 6">01</strain>
    </source>
</reference>
<sequence length="208" mass="21705">MSSEKYLIGSGALLQWALAAWAEAAPETVLHPVDVGQDQDYRFDLGALPALAGADTTAFVAWGPQFLNFRRLELMGELKSRGIKLPPLICRGATVAPTAKIGENCLIGAAAIVGAHCDIAYNAWIGTAAVLEHGVKIGASAWIDAGVFIGAQAVIGSHATLGRRVDIAAGVRVGKRCTVDVPGCYRSDIAVGTHHLATLRTPVVIIDG</sequence>
<name>A0A514E9E7_9XANT</name>
<evidence type="ECO:0000256" key="2">
    <source>
        <dbReference type="ARBA" id="ARBA00022679"/>
    </source>
</evidence>
<keyword evidence="3" id="KW-0677">Repeat</keyword>
<evidence type="ECO:0000256" key="1">
    <source>
        <dbReference type="ARBA" id="ARBA00007274"/>
    </source>
</evidence>
<dbReference type="EMBL" id="CP038228">
    <property type="protein sequence ID" value="QDI02649.1"/>
    <property type="molecule type" value="Genomic_DNA"/>
</dbReference>
<dbReference type="PANTHER" id="PTHR43300:SF7">
    <property type="entry name" value="UDP-N-ACETYLBACILLOSAMINE N-ACETYLTRANSFERASE"/>
    <property type="match status" value="1"/>
</dbReference>
<evidence type="ECO:0000256" key="4">
    <source>
        <dbReference type="ARBA" id="ARBA00023315"/>
    </source>
</evidence>
<dbReference type="InterPro" id="IPR050179">
    <property type="entry name" value="Trans_hexapeptide_repeat"/>
</dbReference>
<dbReference type="SUPFAM" id="SSF51161">
    <property type="entry name" value="Trimeric LpxA-like enzymes"/>
    <property type="match status" value="1"/>
</dbReference>
<protein>
    <recommendedName>
        <fullName evidence="7">Acetyltransferase</fullName>
    </recommendedName>
</protein>
<dbReference type="RefSeq" id="WP_039005702.1">
    <property type="nucleotide sequence ID" value="NZ_CM003052.1"/>
</dbReference>
<dbReference type="Proteomes" id="UP000319349">
    <property type="component" value="Chromosome"/>
</dbReference>
<organism evidence="5 6">
    <name type="scientific">Xanthomonas cerealis pv. cerealis</name>
    <dbReference type="NCBI Taxonomy" id="152263"/>
    <lineage>
        <taxon>Bacteria</taxon>
        <taxon>Pseudomonadati</taxon>
        <taxon>Pseudomonadota</taxon>
        <taxon>Gammaproteobacteria</taxon>
        <taxon>Lysobacterales</taxon>
        <taxon>Lysobacteraceae</taxon>
        <taxon>Xanthomonas</taxon>
        <taxon>Xanthomonas translucens group</taxon>
        <taxon>Xanthomonas cerealis</taxon>
    </lineage>
</organism>
<dbReference type="PROSITE" id="PS00101">
    <property type="entry name" value="HEXAPEP_TRANSFERASES"/>
    <property type="match status" value="2"/>
</dbReference>
<evidence type="ECO:0000313" key="5">
    <source>
        <dbReference type="EMBL" id="QDI02649.1"/>
    </source>
</evidence>
<evidence type="ECO:0000313" key="6">
    <source>
        <dbReference type="Proteomes" id="UP000319349"/>
    </source>
</evidence>
<accession>A0A514E9E7</accession>
<gene>
    <name evidence="5" type="ORF">E4A48_02090</name>
</gene>
<dbReference type="PANTHER" id="PTHR43300">
    <property type="entry name" value="ACETYLTRANSFERASE"/>
    <property type="match status" value="1"/>
</dbReference>
<keyword evidence="4" id="KW-0012">Acyltransferase</keyword>
<dbReference type="InterPro" id="IPR011004">
    <property type="entry name" value="Trimer_LpxA-like_sf"/>
</dbReference>
<keyword evidence="2" id="KW-0808">Transferase</keyword>